<dbReference type="RefSeq" id="WP_226730213.1">
    <property type="nucleotide sequence ID" value="NZ_JAJAUY010000171.1"/>
</dbReference>
<protein>
    <submittedName>
        <fullName evidence="1">Uncharacterized protein</fullName>
    </submittedName>
</protein>
<comment type="caution">
    <text evidence="1">The sequence shown here is derived from an EMBL/GenBank/DDBJ whole genome shotgun (WGS) entry which is preliminary data.</text>
</comment>
<keyword evidence="2" id="KW-1185">Reference proteome</keyword>
<sequence length="123" mass="14299">MANRHGSAVGFPLHWIDERLDTVASVALPAGHEIRPRGVFHDDEHGGFVRYLDCLHRRRSWRGEETEPPMDEHTLLRRPGDGGVAYDDGQFDHFEVTFRKVDRASDAYDADHYRYYESVPRYV</sequence>
<evidence type="ECO:0000313" key="1">
    <source>
        <dbReference type="EMBL" id="MCB5183040.1"/>
    </source>
</evidence>
<dbReference type="EMBL" id="JAJAUY010000171">
    <property type="protein sequence ID" value="MCB5183040.1"/>
    <property type="molecule type" value="Genomic_DNA"/>
</dbReference>
<accession>A0ABS8BEK2</accession>
<organism evidence="1 2">
    <name type="scientific">Streptomyces antimicrobicus</name>
    <dbReference type="NCBI Taxonomy" id="2883108"/>
    <lineage>
        <taxon>Bacteria</taxon>
        <taxon>Bacillati</taxon>
        <taxon>Actinomycetota</taxon>
        <taxon>Actinomycetes</taxon>
        <taxon>Kitasatosporales</taxon>
        <taxon>Streptomycetaceae</taxon>
        <taxon>Streptomyces</taxon>
    </lineage>
</organism>
<gene>
    <name evidence="1" type="ORF">LG632_27255</name>
</gene>
<name>A0ABS8BEK2_9ACTN</name>
<dbReference type="Proteomes" id="UP001199054">
    <property type="component" value="Unassembled WGS sequence"/>
</dbReference>
<reference evidence="1 2" key="1">
    <citation type="submission" date="2021-10" db="EMBL/GenBank/DDBJ databases">
        <title>Streptomyces sp. strain SMC 277, a novel streptomycete isolated from soil.</title>
        <authorList>
            <person name="Chanama M."/>
        </authorList>
    </citation>
    <scope>NUCLEOTIDE SEQUENCE [LARGE SCALE GENOMIC DNA]</scope>
    <source>
        <strain evidence="1 2">SMC 277</strain>
    </source>
</reference>
<evidence type="ECO:0000313" key="2">
    <source>
        <dbReference type="Proteomes" id="UP001199054"/>
    </source>
</evidence>
<proteinExistence type="predicted"/>